<gene>
    <name evidence="1" type="ORF">RHMOL_Rhmol10G0050400</name>
</gene>
<dbReference type="EMBL" id="CM046397">
    <property type="protein sequence ID" value="KAI8533946.1"/>
    <property type="molecule type" value="Genomic_DNA"/>
</dbReference>
<sequence>MWRIMTTVRLCFRMLGKVPLNLLIWLGGYLPLHLARLPLASLPEIVVEKLFGGRLAELRGIQRLLLSRGHYV</sequence>
<protein>
    <submittedName>
        <fullName evidence="1">Uncharacterized protein</fullName>
    </submittedName>
</protein>
<organism evidence="1 2">
    <name type="scientific">Rhododendron molle</name>
    <name type="common">Chinese azalea</name>
    <name type="synonym">Azalea mollis</name>
    <dbReference type="NCBI Taxonomy" id="49168"/>
    <lineage>
        <taxon>Eukaryota</taxon>
        <taxon>Viridiplantae</taxon>
        <taxon>Streptophyta</taxon>
        <taxon>Embryophyta</taxon>
        <taxon>Tracheophyta</taxon>
        <taxon>Spermatophyta</taxon>
        <taxon>Magnoliopsida</taxon>
        <taxon>eudicotyledons</taxon>
        <taxon>Gunneridae</taxon>
        <taxon>Pentapetalae</taxon>
        <taxon>asterids</taxon>
        <taxon>Ericales</taxon>
        <taxon>Ericaceae</taxon>
        <taxon>Ericoideae</taxon>
        <taxon>Rhodoreae</taxon>
        <taxon>Rhododendron</taxon>
    </lineage>
</organism>
<evidence type="ECO:0000313" key="1">
    <source>
        <dbReference type="EMBL" id="KAI8533946.1"/>
    </source>
</evidence>
<dbReference type="Proteomes" id="UP001062846">
    <property type="component" value="Chromosome 10"/>
</dbReference>
<reference evidence="1" key="1">
    <citation type="submission" date="2022-02" db="EMBL/GenBank/DDBJ databases">
        <title>Plant Genome Project.</title>
        <authorList>
            <person name="Zhang R.-G."/>
        </authorList>
    </citation>
    <scope>NUCLEOTIDE SEQUENCE</scope>
    <source>
        <strain evidence="1">AT1</strain>
    </source>
</reference>
<proteinExistence type="predicted"/>
<name>A0ACC0M083_RHOML</name>
<comment type="caution">
    <text evidence="1">The sequence shown here is derived from an EMBL/GenBank/DDBJ whole genome shotgun (WGS) entry which is preliminary data.</text>
</comment>
<evidence type="ECO:0000313" key="2">
    <source>
        <dbReference type="Proteomes" id="UP001062846"/>
    </source>
</evidence>
<keyword evidence="2" id="KW-1185">Reference proteome</keyword>
<accession>A0ACC0M083</accession>